<name>A0ABS6VS38_9GAMM</name>
<dbReference type="SMART" id="SM00267">
    <property type="entry name" value="GGDEF"/>
    <property type="match status" value="1"/>
</dbReference>
<keyword evidence="2" id="KW-0548">Nucleotidyltransferase</keyword>
<protein>
    <submittedName>
        <fullName evidence="2">Diguanylate cyclase</fullName>
        <ecNumber evidence="2">2.7.7.65</ecNumber>
    </submittedName>
</protein>
<dbReference type="NCBIfam" id="TIGR00254">
    <property type="entry name" value="GGDEF"/>
    <property type="match status" value="1"/>
</dbReference>
<feature type="domain" description="GGDEF" evidence="1">
    <location>
        <begin position="206"/>
        <end position="336"/>
    </location>
</feature>
<gene>
    <name evidence="2" type="ORF">KXJ70_10110</name>
</gene>
<keyword evidence="2" id="KW-0808">Transferase</keyword>
<dbReference type="PANTHER" id="PTHR43102">
    <property type="entry name" value="SLR1143 PROTEIN"/>
    <property type="match status" value="1"/>
</dbReference>
<evidence type="ECO:0000313" key="3">
    <source>
        <dbReference type="Proteomes" id="UP001166291"/>
    </source>
</evidence>
<dbReference type="EC" id="2.7.7.65" evidence="2"/>
<accession>A0ABS6VS38</accession>
<dbReference type="Pfam" id="PF00990">
    <property type="entry name" value="GGDEF"/>
    <property type="match status" value="1"/>
</dbReference>
<sequence>MRLQRLLVRGALVETPRTPDGEDRRIAALRALDVLDTPMEERFDRITRFASQLFDVPIALVSLIDQDRQWFKSAMGLDVRETSRAISFCGHTILTRKILLTPDALIDSRFSDNPLVRGAPYIRFYAGCPIYAECGSALGSLCLIDTKPRVLSETDLHALRDLALMVERELQRPESNILDEKTSICNRNGFSLLAEKGLDLCARRMTPASMVFIEIDGLNDDKESKETDRILYQFSEYLNCHLDHSALVARVEKNQFVALLIDASAAAAELAMINFKAAIEALHIRENWKYLLRFSHGVAEFNTNKHPTVDKLITDADIAMYDNKKQRRYADRANEAVN</sequence>
<comment type="caution">
    <text evidence="2">The sequence shown here is derived from an EMBL/GenBank/DDBJ whole genome shotgun (WGS) entry which is preliminary data.</text>
</comment>
<proteinExistence type="predicted"/>
<dbReference type="InterPro" id="IPR003018">
    <property type="entry name" value="GAF"/>
</dbReference>
<dbReference type="EMBL" id="JAHWDQ010000002">
    <property type="protein sequence ID" value="MBW2941133.1"/>
    <property type="molecule type" value="Genomic_DNA"/>
</dbReference>
<dbReference type="Proteomes" id="UP001166291">
    <property type="component" value="Unassembled WGS sequence"/>
</dbReference>
<dbReference type="InterPro" id="IPR000160">
    <property type="entry name" value="GGDEF_dom"/>
</dbReference>
<reference evidence="2" key="1">
    <citation type="submission" date="2021-07" db="EMBL/GenBank/DDBJ databases">
        <title>Zhongshania sp. CAU 1632 isolated from seawater.</title>
        <authorList>
            <person name="Kim W."/>
        </authorList>
    </citation>
    <scope>NUCLEOTIDE SEQUENCE</scope>
    <source>
        <strain evidence="2">CAU 1632</strain>
    </source>
</reference>
<evidence type="ECO:0000313" key="2">
    <source>
        <dbReference type="EMBL" id="MBW2941133.1"/>
    </source>
</evidence>
<dbReference type="SMART" id="SM00065">
    <property type="entry name" value="GAF"/>
    <property type="match status" value="1"/>
</dbReference>
<evidence type="ECO:0000259" key="1">
    <source>
        <dbReference type="PROSITE" id="PS50887"/>
    </source>
</evidence>
<keyword evidence="3" id="KW-1185">Reference proteome</keyword>
<dbReference type="PANTHER" id="PTHR43102:SF2">
    <property type="entry name" value="GAF DOMAIN-CONTAINING PROTEIN"/>
    <property type="match status" value="1"/>
</dbReference>
<organism evidence="2 3">
    <name type="scientific">Zhongshania aquimaris</name>
    <dbReference type="NCBI Taxonomy" id="2857107"/>
    <lineage>
        <taxon>Bacteria</taxon>
        <taxon>Pseudomonadati</taxon>
        <taxon>Pseudomonadota</taxon>
        <taxon>Gammaproteobacteria</taxon>
        <taxon>Cellvibrionales</taxon>
        <taxon>Spongiibacteraceae</taxon>
        <taxon>Zhongshania</taxon>
    </lineage>
</organism>
<dbReference type="PROSITE" id="PS50887">
    <property type="entry name" value="GGDEF"/>
    <property type="match status" value="1"/>
</dbReference>
<dbReference type="GO" id="GO:0052621">
    <property type="term" value="F:diguanylate cyclase activity"/>
    <property type="evidence" value="ECO:0007669"/>
    <property type="project" value="UniProtKB-EC"/>
</dbReference>
<dbReference type="Pfam" id="PF01590">
    <property type="entry name" value="GAF"/>
    <property type="match status" value="1"/>
</dbReference>